<protein>
    <recommendedName>
        <fullName evidence="3">Ribbon-helix-helix CopG family protein</fullName>
    </recommendedName>
</protein>
<keyword evidence="2" id="KW-1185">Reference proteome</keyword>
<comment type="caution">
    <text evidence="1">The sequence shown here is derived from an EMBL/GenBank/DDBJ whole genome shotgun (WGS) entry which is preliminary data.</text>
</comment>
<evidence type="ECO:0008006" key="3">
    <source>
        <dbReference type="Google" id="ProtNLM"/>
    </source>
</evidence>
<proteinExistence type="predicted"/>
<dbReference type="Proteomes" id="UP001597479">
    <property type="component" value="Unassembled WGS sequence"/>
</dbReference>
<dbReference type="EMBL" id="JBHUOG010000002">
    <property type="protein sequence ID" value="MFD2796705.1"/>
    <property type="molecule type" value="Genomic_DNA"/>
</dbReference>
<dbReference type="RefSeq" id="WP_377188757.1">
    <property type="nucleotide sequence ID" value="NZ_JBHUOG010000002.1"/>
</dbReference>
<gene>
    <name evidence="1" type="ORF">ACFS27_24305</name>
</gene>
<reference evidence="2" key="1">
    <citation type="journal article" date="2019" name="Int. J. Syst. Evol. Microbiol.">
        <title>The Global Catalogue of Microorganisms (GCM) 10K type strain sequencing project: providing services to taxonomists for standard genome sequencing and annotation.</title>
        <authorList>
            <consortium name="The Broad Institute Genomics Platform"/>
            <consortium name="The Broad Institute Genome Sequencing Center for Infectious Disease"/>
            <person name="Wu L."/>
            <person name="Ma J."/>
        </authorList>
    </citation>
    <scope>NUCLEOTIDE SEQUENCE [LARGE SCALE GENOMIC DNA]</scope>
    <source>
        <strain evidence="2">CCM 7044</strain>
    </source>
</reference>
<accession>A0ABW5W2A8</accession>
<evidence type="ECO:0000313" key="2">
    <source>
        <dbReference type="Proteomes" id="UP001597479"/>
    </source>
</evidence>
<sequence length="99" mass="10939">MADRNACSRVELDGRRIVVDLSDADLARLTATALGRGVDGTRLVHEWIRRGLRGDDAWAPPDERPGRANRVDRVNRDIEVAQQSESLFTDLLGGPYDPG</sequence>
<name>A0ABW5W2A8_9MICO</name>
<evidence type="ECO:0000313" key="1">
    <source>
        <dbReference type="EMBL" id="MFD2796705.1"/>
    </source>
</evidence>
<organism evidence="1 2">
    <name type="scientific">Promicromonospora vindobonensis</name>
    <dbReference type="NCBI Taxonomy" id="195748"/>
    <lineage>
        <taxon>Bacteria</taxon>
        <taxon>Bacillati</taxon>
        <taxon>Actinomycetota</taxon>
        <taxon>Actinomycetes</taxon>
        <taxon>Micrococcales</taxon>
        <taxon>Promicromonosporaceae</taxon>
        <taxon>Promicromonospora</taxon>
    </lineage>
</organism>